<organism evidence="2">
    <name type="scientific">Guillardia theta (strain CCMP2712)</name>
    <name type="common">Cryptophyte</name>
    <dbReference type="NCBI Taxonomy" id="905079"/>
    <lineage>
        <taxon>Eukaryota</taxon>
        <taxon>Cryptophyceae</taxon>
        <taxon>Pyrenomonadales</taxon>
        <taxon>Geminigeraceae</taxon>
        <taxon>Guillardia</taxon>
    </lineage>
</organism>
<accession>L1I4Y2</accession>
<reference evidence="2 4" key="1">
    <citation type="journal article" date="2012" name="Nature">
        <title>Algal genomes reveal evolutionary mosaicism and the fate of nucleomorphs.</title>
        <authorList>
            <consortium name="DOE Joint Genome Institute"/>
            <person name="Curtis B.A."/>
            <person name="Tanifuji G."/>
            <person name="Burki F."/>
            <person name="Gruber A."/>
            <person name="Irimia M."/>
            <person name="Maruyama S."/>
            <person name="Arias M.C."/>
            <person name="Ball S.G."/>
            <person name="Gile G.H."/>
            <person name="Hirakawa Y."/>
            <person name="Hopkins J.F."/>
            <person name="Kuo A."/>
            <person name="Rensing S.A."/>
            <person name="Schmutz J."/>
            <person name="Symeonidi A."/>
            <person name="Elias M."/>
            <person name="Eveleigh R.J."/>
            <person name="Herman E.K."/>
            <person name="Klute M.J."/>
            <person name="Nakayama T."/>
            <person name="Obornik M."/>
            <person name="Reyes-Prieto A."/>
            <person name="Armbrust E.V."/>
            <person name="Aves S.J."/>
            <person name="Beiko R.G."/>
            <person name="Coutinho P."/>
            <person name="Dacks J.B."/>
            <person name="Durnford D.G."/>
            <person name="Fast N.M."/>
            <person name="Green B.R."/>
            <person name="Grisdale C.J."/>
            <person name="Hempel F."/>
            <person name="Henrissat B."/>
            <person name="Hoppner M.P."/>
            <person name="Ishida K."/>
            <person name="Kim E."/>
            <person name="Koreny L."/>
            <person name="Kroth P.G."/>
            <person name="Liu Y."/>
            <person name="Malik S.B."/>
            <person name="Maier U.G."/>
            <person name="McRose D."/>
            <person name="Mock T."/>
            <person name="Neilson J.A."/>
            <person name="Onodera N.T."/>
            <person name="Poole A.M."/>
            <person name="Pritham E.J."/>
            <person name="Richards T.A."/>
            <person name="Rocap G."/>
            <person name="Roy S.W."/>
            <person name="Sarai C."/>
            <person name="Schaack S."/>
            <person name="Shirato S."/>
            <person name="Slamovits C.H."/>
            <person name="Spencer D.F."/>
            <person name="Suzuki S."/>
            <person name="Worden A.Z."/>
            <person name="Zauner S."/>
            <person name="Barry K."/>
            <person name="Bell C."/>
            <person name="Bharti A.K."/>
            <person name="Crow J.A."/>
            <person name="Grimwood J."/>
            <person name="Kramer R."/>
            <person name="Lindquist E."/>
            <person name="Lucas S."/>
            <person name="Salamov A."/>
            <person name="McFadden G.I."/>
            <person name="Lane C.E."/>
            <person name="Keeling P.J."/>
            <person name="Gray M.W."/>
            <person name="Grigoriev I.V."/>
            <person name="Archibald J.M."/>
        </authorList>
    </citation>
    <scope>NUCLEOTIDE SEQUENCE</scope>
    <source>
        <strain evidence="2 4">CCMP2712</strain>
    </source>
</reference>
<feature type="region of interest" description="Disordered" evidence="1">
    <location>
        <begin position="1"/>
        <end position="21"/>
    </location>
</feature>
<dbReference type="KEGG" id="gtt:GUITHDRAFT_122483"/>
<dbReference type="HOGENOM" id="CLU_2054173_0_0_1"/>
<evidence type="ECO:0000313" key="3">
    <source>
        <dbReference type="EnsemblProtists" id="EKX31318"/>
    </source>
</evidence>
<protein>
    <submittedName>
        <fullName evidence="2 3">Uncharacterized protein</fullName>
    </submittedName>
</protein>
<reference evidence="4" key="2">
    <citation type="submission" date="2012-11" db="EMBL/GenBank/DDBJ databases">
        <authorList>
            <person name="Kuo A."/>
            <person name="Curtis B.A."/>
            <person name="Tanifuji G."/>
            <person name="Burki F."/>
            <person name="Gruber A."/>
            <person name="Irimia M."/>
            <person name="Maruyama S."/>
            <person name="Arias M.C."/>
            <person name="Ball S.G."/>
            <person name="Gile G.H."/>
            <person name="Hirakawa Y."/>
            <person name="Hopkins J.F."/>
            <person name="Rensing S.A."/>
            <person name="Schmutz J."/>
            <person name="Symeonidi A."/>
            <person name="Elias M."/>
            <person name="Eveleigh R.J."/>
            <person name="Herman E.K."/>
            <person name="Klute M.J."/>
            <person name="Nakayama T."/>
            <person name="Obornik M."/>
            <person name="Reyes-Prieto A."/>
            <person name="Armbrust E.V."/>
            <person name="Aves S.J."/>
            <person name="Beiko R.G."/>
            <person name="Coutinho P."/>
            <person name="Dacks J.B."/>
            <person name="Durnford D.G."/>
            <person name="Fast N.M."/>
            <person name="Green B.R."/>
            <person name="Grisdale C."/>
            <person name="Hempe F."/>
            <person name="Henrissat B."/>
            <person name="Hoppner M.P."/>
            <person name="Ishida K.-I."/>
            <person name="Kim E."/>
            <person name="Koreny L."/>
            <person name="Kroth P.G."/>
            <person name="Liu Y."/>
            <person name="Malik S.-B."/>
            <person name="Maier U.G."/>
            <person name="McRose D."/>
            <person name="Mock T."/>
            <person name="Neilson J.A."/>
            <person name="Onodera N.T."/>
            <person name="Poole A.M."/>
            <person name="Pritham E.J."/>
            <person name="Richards T.A."/>
            <person name="Rocap G."/>
            <person name="Roy S.W."/>
            <person name="Sarai C."/>
            <person name="Schaack S."/>
            <person name="Shirato S."/>
            <person name="Slamovits C.H."/>
            <person name="Spencer D.F."/>
            <person name="Suzuki S."/>
            <person name="Worden A.Z."/>
            <person name="Zauner S."/>
            <person name="Barry K."/>
            <person name="Bell C."/>
            <person name="Bharti A.K."/>
            <person name="Crow J.A."/>
            <person name="Grimwood J."/>
            <person name="Kramer R."/>
            <person name="Lindquist E."/>
            <person name="Lucas S."/>
            <person name="Salamov A."/>
            <person name="McFadden G.I."/>
            <person name="Lane C.E."/>
            <person name="Keeling P.J."/>
            <person name="Gray M.W."/>
            <person name="Grigoriev I.V."/>
            <person name="Archibald J.M."/>
        </authorList>
    </citation>
    <scope>NUCLEOTIDE SEQUENCE</scope>
    <source>
        <strain evidence="4">CCMP2712</strain>
    </source>
</reference>
<sequence>MLPRSDSNSSVQGQTQASSSSSKLFLLLLPILVMFSELYIPSQFSFGMQPAIASTSMELMAKQTFLGSNSGKAGAQQKAPPHALGAVKPARFQMLRASEAEEMTGRLLLAQKEAMNRKPW</sequence>
<dbReference type="PaxDb" id="55529-EKX31318"/>
<dbReference type="EMBL" id="JH993303">
    <property type="protein sequence ID" value="EKX31318.1"/>
    <property type="molecule type" value="Genomic_DNA"/>
</dbReference>
<dbReference type="RefSeq" id="XP_005818298.1">
    <property type="nucleotide sequence ID" value="XM_005818241.1"/>
</dbReference>
<name>L1I4Y2_GUITC</name>
<reference evidence="3" key="3">
    <citation type="submission" date="2015-06" db="UniProtKB">
        <authorList>
            <consortium name="EnsemblProtists"/>
        </authorList>
    </citation>
    <scope>IDENTIFICATION</scope>
</reference>
<dbReference type="Proteomes" id="UP000011087">
    <property type="component" value="Unassembled WGS sequence"/>
</dbReference>
<evidence type="ECO:0000313" key="4">
    <source>
        <dbReference type="Proteomes" id="UP000011087"/>
    </source>
</evidence>
<keyword evidence="4" id="KW-1185">Reference proteome</keyword>
<evidence type="ECO:0000256" key="1">
    <source>
        <dbReference type="SAM" id="MobiDB-lite"/>
    </source>
</evidence>
<gene>
    <name evidence="2" type="ORF">GUITHDRAFT_122483</name>
</gene>
<proteinExistence type="predicted"/>
<dbReference type="EnsemblProtists" id="EKX31318">
    <property type="protein sequence ID" value="EKX31318"/>
    <property type="gene ID" value="GUITHDRAFT_122483"/>
</dbReference>
<dbReference type="GeneID" id="17288041"/>
<dbReference type="AlphaFoldDB" id="L1I4Y2"/>
<evidence type="ECO:0000313" key="2">
    <source>
        <dbReference type="EMBL" id="EKX31318.1"/>
    </source>
</evidence>
<feature type="compositionally biased region" description="Polar residues" evidence="1">
    <location>
        <begin position="1"/>
        <end position="17"/>
    </location>
</feature>